<proteinExistence type="predicted"/>
<protein>
    <recommendedName>
        <fullName evidence="3">DUF937 domain-containing protein</fullName>
    </recommendedName>
</protein>
<organism evidence="1 2">
    <name type="scientific">Microbacterium suwonense</name>
    <dbReference type="NCBI Taxonomy" id="683047"/>
    <lineage>
        <taxon>Bacteria</taxon>
        <taxon>Bacillati</taxon>
        <taxon>Actinomycetota</taxon>
        <taxon>Actinomycetes</taxon>
        <taxon>Micrococcales</taxon>
        <taxon>Microbacteriaceae</taxon>
        <taxon>Microbacterium</taxon>
    </lineage>
</organism>
<name>A0ABM8FV99_9MICO</name>
<dbReference type="RefSeq" id="WP_286299777.1">
    <property type="nucleotide sequence ID" value="NZ_AP027728.1"/>
</dbReference>
<dbReference type="InterPro" id="IPR009282">
    <property type="entry name" value="DUF937"/>
</dbReference>
<dbReference type="EMBL" id="AP027728">
    <property type="protein sequence ID" value="BDZ39551.1"/>
    <property type="molecule type" value="Genomic_DNA"/>
</dbReference>
<dbReference type="Proteomes" id="UP001321543">
    <property type="component" value="Chromosome"/>
</dbReference>
<reference evidence="2" key="1">
    <citation type="journal article" date="2019" name="Int. J. Syst. Evol. Microbiol.">
        <title>The Global Catalogue of Microorganisms (GCM) 10K type strain sequencing project: providing services to taxonomists for standard genome sequencing and annotation.</title>
        <authorList>
            <consortium name="The Broad Institute Genomics Platform"/>
            <consortium name="The Broad Institute Genome Sequencing Center for Infectious Disease"/>
            <person name="Wu L."/>
            <person name="Ma J."/>
        </authorList>
    </citation>
    <scope>NUCLEOTIDE SEQUENCE [LARGE SCALE GENOMIC DNA]</scope>
    <source>
        <strain evidence="2">NBRC 106310</strain>
    </source>
</reference>
<keyword evidence="2" id="KW-1185">Reference proteome</keyword>
<evidence type="ECO:0000313" key="1">
    <source>
        <dbReference type="EMBL" id="BDZ39551.1"/>
    </source>
</evidence>
<sequence length="225" mass="22889">MDLDDILKQVPIGDIAERFGVSTDVARQAVQEGGAALVGGLAKNAQTEEGSSAIEQALNRHGGFSGASKVDDVDQTDGDKIVKHVFGDKKQDVVQSLTSSEKTAGGIDFGKLLPILAPIIMGVIANAKGSSSSDGNSGGGLGDVLGGLLGGGQQGSGGGLGDILGGLGGLLGGCVGELAFAGRRRERDRRHPRRAFRQEVAFCPPSRVAPLCRPPSSRGAYGLIS</sequence>
<gene>
    <name evidence="1" type="ORF">GCM10025863_21650</name>
</gene>
<accession>A0ABM8FV99</accession>
<evidence type="ECO:0008006" key="3">
    <source>
        <dbReference type="Google" id="ProtNLM"/>
    </source>
</evidence>
<dbReference type="Pfam" id="PF06078">
    <property type="entry name" value="DUF937"/>
    <property type="match status" value="1"/>
</dbReference>
<evidence type="ECO:0000313" key="2">
    <source>
        <dbReference type="Proteomes" id="UP001321543"/>
    </source>
</evidence>